<evidence type="ECO:0000313" key="7">
    <source>
        <dbReference type="Proteomes" id="UP001300261"/>
    </source>
</evidence>
<dbReference type="Gene3D" id="1.20.1270.50">
    <property type="entry name" value="Glycoside hydrolase family 38, central domain"/>
    <property type="match status" value="1"/>
</dbReference>
<evidence type="ECO:0000313" key="6">
    <source>
        <dbReference type="EMBL" id="MCX2721606.1"/>
    </source>
</evidence>
<comment type="similarity">
    <text evidence="1">Belongs to the glycosyl hydrolase 38 family.</text>
</comment>
<dbReference type="EMBL" id="JAPEVI010000002">
    <property type="protein sequence ID" value="MCX2721606.1"/>
    <property type="molecule type" value="Genomic_DNA"/>
</dbReference>
<feature type="domain" description="Glycoside hydrolase family 38 central" evidence="5">
    <location>
        <begin position="512"/>
        <end position="590"/>
    </location>
</feature>
<dbReference type="InterPro" id="IPR028995">
    <property type="entry name" value="Glyco_hydro_57/38_cen_sf"/>
</dbReference>
<dbReference type="Pfam" id="PF17677">
    <property type="entry name" value="Glyco_hydro38C2"/>
    <property type="match status" value="1"/>
</dbReference>
<dbReference type="InterPro" id="IPR011682">
    <property type="entry name" value="Glyco_hydro_38_C"/>
</dbReference>
<dbReference type="GO" id="GO:0016787">
    <property type="term" value="F:hydrolase activity"/>
    <property type="evidence" value="ECO:0007669"/>
    <property type="project" value="UniProtKB-KW"/>
</dbReference>
<dbReference type="Gene3D" id="2.60.40.2220">
    <property type="match status" value="1"/>
</dbReference>
<keyword evidence="4" id="KW-0326">Glycosidase</keyword>
<keyword evidence="3 6" id="KW-0378">Hydrolase</keyword>
<comment type="caution">
    <text evidence="6">The sequence shown here is derived from an EMBL/GenBank/DDBJ whole genome shotgun (WGS) entry which is preliminary data.</text>
</comment>
<dbReference type="InterPro" id="IPR041147">
    <property type="entry name" value="GH38_C"/>
</dbReference>
<dbReference type="Pfam" id="PF01074">
    <property type="entry name" value="Glyco_hydro_38N"/>
    <property type="match status" value="1"/>
</dbReference>
<reference evidence="6 7" key="1">
    <citation type="journal article" date="2016" name="Int. J. Syst. Evol. Microbiol.">
        <title>Labrenzia salina sp. nov., isolated from the rhizosphere of the halophyte Arthrocnemum macrostachyum.</title>
        <authorList>
            <person name="Camacho M."/>
            <person name="Redondo-Gomez S."/>
            <person name="Rodriguez-Llorente I."/>
            <person name="Rohde M."/>
            <person name="Sproer C."/>
            <person name="Schumann P."/>
            <person name="Klenk H.P."/>
            <person name="Montero-Calasanz M.D.C."/>
        </authorList>
    </citation>
    <scope>NUCLEOTIDE SEQUENCE [LARGE SCALE GENOMIC DNA]</scope>
    <source>
        <strain evidence="6 7">DSM 29163</strain>
    </source>
</reference>
<evidence type="ECO:0000259" key="5">
    <source>
        <dbReference type="SMART" id="SM00872"/>
    </source>
</evidence>
<evidence type="ECO:0000256" key="1">
    <source>
        <dbReference type="ARBA" id="ARBA00009792"/>
    </source>
</evidence>
<dbReference type="Pfam" id="PF09261">
    <property type="entry name" value="Alpha-mann_mid"/>
    <property type="match status" value="1"/>
</dbReference>
<evidence type="ECO:0000256" key="3">
    <source>
        <dbReference type="ARBA" id="ARBA00022801"/>
    </source>
</evidence>
<dbReference type="InterPro" id="IPR027291">
    <property type="entry name" value="Glyco_hydro_38_N_sf"/>
</dbReference>
<keyword evidence="2" id="KW-0479">Metal-binding</keyword>
<dbReference type="InterPro" id="IPR011330">
    <property type="entry name" value="Glyco_hydro/deAcase_b/a-brl"/>
</dbReference>
<dbReference type="Gene3D" id="2.70.98.30">
    <property type="entry name" value="Golgi alpha-mannosidase II, domain 4"/>
    <property type="match status" value="1"/>
</dbReference>
<dbReference type="CDD" id="cd10789">
    <property type="entry name" value="GH38N_AMII_ER_cytosolic"/>
    <property type="match status" value="1"/>
</dbReference>
<evidence type="ECO:0000256" key="2">
    <source>
        <dbReference type="ARBA" id="ARBA00022723"/>
    </source>
</evidence>
<dbReference type="SUPFAM" id="SSF88688">
    <property type="entry name" value="Families 57/38 glycoside transferase middle domain"/>
    <property type="match status" value="1"/>
</dbReference>
<dbReference type="Pfam" id="PF07748">
    <property type="entry name" value="Glyco_hydro_38C"/>
    <property type="match status" value="1"/>
</dbReference>
<accession>A0ABT3QXM2</accession>
<organism evidence="6 7">
    <name type="scientific">Roseibium salinum</name>
    <dbReference type="NCBI Taxonomy" id="1604349"/>
    <lineage>
        <taxon>Bacteria</taxon>
        <taxon>Pseudomonadati</taxon>
        <taxon>Pseudomonadota</taxon>
        <taxon>Alphaproteobacteria</taxon>
        <taxon>Hyphomicrobiales</taxon>
        <taxon>Stappiaceae</taxon>
        <taxon>Roseibium</taxon>
    </lineage>
</organism>
<dbReference type="Gene3D" id="3.20.110.10">
    <property type="entry name" value="Glycoside hydrolase 38, N terminal domain"/>
    <property type="match status" value="1"/>
</dbReference>
<evidence type="ECO:0000256" key="4">
    <source>
        <dbReference type="ARBA" id="ARBA00023295"/>
    </source>
</evidence>
<dbReference type="InterPro" id="IPR037094">
    <property type="entry name" value="Glyco_hydro_38_cen_sf"/>
</dbReference>
<dbReference type="PANTHER" id="PTHR46017">
    <property type="entry name" value="ALPHA-MANNOSIDASE 2C1"/>
    <property type="match status" value="1"/>
</dbReference>
<dbReference type="InterPro" id="IPR015341">
    <property type="entry name" value="Glyco_hydro_38_cen"/>
</dbReference>
<dbReference type="SUPFAM" id="SSF74650">
    <property type="entry name" value="Galactose mutarotase-like"/>
    <property type="match status" value="1"/>
</dbReference>
<dbReference type="InterPro" id="IPR000602">
    <property type="entry name" value="Glyco_hydro_38_N"/>
</dbReference>
<dbReference type="Proteomes" id="UP001300261">
    <property type="component" value="Unassembled WGS sequence"/>
</dbReference>
<protein>
    <submittedName>
        <fullName evidence="6">Glycosyl hydrolase-related protein</fullName>
    </submittedName>
</protein>
<dbReference type="SUPFAM" id="SSF88713">
    <property type="entry name" value="Glycoside hydrolase/deacetylase"/>
    <property type="match status" value="1"/>
</dbReference>
<sequence length="1037" mass="116861">MRRLKKLDHLLGELRARIFEPLPDPVSLEFRRARPDERAQVVAEARGDWQAAGPDLLWGEPGGYFWFAGPALTPPEAEGRRLFLHIDAQFGSTMGRSDPQCLVRVDGRIAQGADGNHRELLLSENAVPGRRYDILIEAGTIENRRQAGFGCRLMLHDPLAEHVYYDLRVPLDVARLLPEDDPRRQFIVNRVDAALKSIDFRPGNPERFAATLQGAATIAAEIYAAEDFSEKPTITVTGHTHIDVAWLWRIRETRQKMARSMATALALMDQYPDYRFMYNQGVLLDYLADDYPELFDRLRDKVTSGEFEIEGALWLEPDANITGAESLVRHILHGVAYHEETFGIRPRILWLPDTFGYSAALPQLMKLAGIDVFVTHKLSWNDTNRMPYDTFFWQGIDGTKLASYFLTTQPYASGGIGTTYCPDLKPTHVMGTWRRYGQQALNRDLFLVYGHGDGGGGPTREMLENIRRMEKGIPGCPAVVHDHMRPFFERLLARMEREADRYPVWSGELYLEFHRGTLTSVAKNKRNNRLAEQALRELEALACLAMTRCGHAYPAERLHELWRIALLHQFHDILPGTSIGAVFDDSDRDYERFFKGVAELKQELAAAIAGGNGRLLFNILGRPRRGLVSLEGSDAKNLLYRGEAIPTQAICRADGTIEQTAPVKDLPAMGGYVVALEDGDAAIGTGGLSVSETRLENGLLAVAFDGKGRITSIFDKRNGREAVVPGDKANRLQAFRDMPPQFDAWDIDEGFEDQSWDIDRLVSARVVETGPYRAAVRFEWRYESSTIVQVISLEAESARVEVDSFIDWREQHTLVKAAFPVNVLARETTAEIQFGHVTRPKHRNTSWDQARFETVMHRWVDKSEPGFGVALLNDCKYGYDWKENALRLTLLRSPTYPWPEADQGEHRFRYAILVHHGLHEGEGVPAAAEEFNLPLRLLAAGEKPDSPPREIEPLVSLDGEGVTIEAVKKAETGNDVIIRLWETHGRQSESVLRLPSGFERAEETDLLERSPVALSVTDGRLPLTFKPFEIRTIRIGA</sequence>
<dbReference type="PANTHER" id="PTHR46017:SF1">
    <property type="entry name" value="ALPHA-MANNOSIDASE 2C1"/>
    <property type="match status" value="1"/>
</dbReference>
<keyword evidence="7" id="KW-1185">Reference proteome</keyword>
<proteinExistence type="inferred from homology"/>
<dbReference type="RefSeq" id="WP_265961297.1">
    <property type="nucleotide sequence ID" value="NZ_JAPEVI010000002.1"/>
</dbReference>
<dbReference type="InterPro" id="IPR011013">
    <property type="entry name" value="Gal_mutarotase_sf_dom"/>
</dbReference>
<dbReference type="SMART" id="SM00872">
    <property type="entry name" value="Alpha-mann_mid"/>
    <property type="match status" value="1"/>
</dbReference>
<gene>
    <name evidence="6" type="ORF">ON753_04175</name>
</gene>
<name>A0ABT3QXM2_9HYPH</name>